<name>A0A560WEZ1_9MICO</name>
<accession>A0A560WEZ1</accession>
<reference evidence="7 8" key="1">
    <citation type="submission" date="2019-06" db="EMBL/GenBank/DDBJ databases">
        <title>Sequencing the genomes of 1000 actinobacteria strains.</title>
        <authorList>
            <person name="Klenk H.-P."/>
        </authorList>
    </citation>
    <scope>NUCLEOTIDE SEQUENCE [LARGE SCALE GENOMIC DNA]</scope>
    <source>
        <strain evidence="7 8">DSM 18935</strain>
    </source>
</reference>
<evidence type="ECO:0000313" key="8">
    <source>
        <dbReference type="Proteomes" id="UP000315628"/>
    </source>
</evidence>
<feature type="transmembrane region" description="Helical" evidence="6">
    <location>
        <begin position="70"/>
        <end position="91"/>
    </location>
</feature>
<evidence type="ECO:0000313" key="7">
    <source>
        <dbReference type="EMBL" id="TWD16074.1"/>
    </source>
</evidence>
<feature type="transmembrane region" description="Helical" evidence="6">
    <location>
        <begin position="37"/>
        <end position="58"/>
    </location>
</feature>
<proteinExistence type="predicted"/>
<dbReference type="PANTHER" id="PTHR30086:SF20">
    <property type="entry name" value="ARGININE EXPORTER PROTEIN ARGO-RELATED"/>
    <property type="match status" value="1"/>
</dbReference>
<evidence type="ECO:0000256" key="2">
    <source>
        <dbReference type="ARBA" id="ARBA00022475"/>
    </source>
</evidence>
<comment type="caution">
    <text evidence="7">The sequence shown here is derived from an EMBL/GenBank/DDBJ whole genome shotgun (WGS) entry which is preliminary data.</text>
</comment>
<feature type="transmembrane region" description="Helical" evidence="6">
    <location>
        <begin position="180"/>
        <end position="198"/>
    </location>
</feature>
<evidence type="ECO:0000256" key="5">
    <source>
        <dbReference type="ARBA" id="ARBA00023136"/>
    </source>
</evidence>
<feature type="transmembrane region" description="Helical" evidence="6">
    <location>
        <begin position="6"/>
        <end position="25"/>
    </location>
</feature>
<evidence type="ECO:0000256" key="3">
    <source>
        <dbReference type="ARBA" id="ARBA00022692"/>
    </source>
</evidence>
<dbReference type="Proteomes" id="UP000315628">
    <property type="component" value="Unassembled WGS sequence"/>
</dbReference>
<feature type="transmembrane region" description="Helical" evidence="6">
    <location>
        <begin position="144"/>
        <end position="168"/>
    </location>
</feature>
<dbReference type="EMBL" id="VIUW01000002">
    <property type="protein sequence ID" value="TWD16074.1"/>
    <property type="molecule type" value="Genomic_DNA"/>
</dbReference>
<sequence length="199" mass="20763">MDAFLTGLGTGLALIVAIGAQNAFVLRQGIRREHIGVVVLICAVSDALLIAAGTAGIGSVVEHVPWVLEVLRWGGVAYLLWFALGSFRSAAKPEGLHAGDAPAARTLGSVAVTTLSLTYLNPHVYLDTVLMLGNVANQHGDQRWVVAGGAMLGSLLWFVGLGLGARALARPLDRPSTWRVLDVLIGVVMVAIAVKLALG</sequence>
<keyword evidence="8" id="KW-1185">Reference proteome</keyword>
<keyword evidence="3 6" id="KW-0812">Transmembrane</keyword>
<evidence type="ECO:0000256" key="1">
    <source>
        <dbReference type="ARBA" id="ARBA00004651"/>
    </source>
</evidence>
<gene>
    <name evidence="7" type="ORF">FB557_1617</name>
</gene>
<organism evidence="7 8">
    <name type="scientific">Marihabitans asiaticum</name>
    <dbReference type="NCBI Taxonomy" id="415218"/>
    <lineage>
        <taxon>Bacteria</taxon>
        <taxon>Bacillati</taxon>
        <taxon>Actinomycetota</taxon>
        <taxon>Actinomycetes</taxon>
        <taxon>Micrococcales</taxon>
        <taxon>Intrasporangiaceae</taxon>
        <taxon>Marihabitans</taxon>
    </lineage>
</organism>
<dbReference type="GO" id="GO:0005886">
    <property type="term" value="C:plasma membrane"/>
    <property type="evidence" value="ECO:0007669"/>
    <property type="project" value="UniProtKB-SubCell"/>
</dbReference>
<dbReference type="PANTHER" id="PTHR30086">
    <property type="entry name" value="ARGININE EXPORTER PROTEIN ARGO"/>
    <property type="match status" value="1"/>
</dbReference>
<keyword evidence="2" id="KW-1003">Cell membrane</keyword>
<protein>
    <submittedName>
        <fullName evidence="7">L-lysine exporter family protein LysE/ArgO</fullName>
    </submittedName>
</protein>
<evidence type="ECO:0000256" key="6">
    <source>
        <dbReference type="SAM" id="Phobius"/>
    </source>
</evidence>
<dbReference type="OrthoDB" id="5638726at2"/>
<dbReference type="Pfam" id="PF01810">
    <property type="entry name" value="LysE"/>
    <property type="match status" value="1"/>
</dbReference>
<keyword evidence="4 6" id="KW-1133">Transmembrane helix</keyword>
<dbReference type="AlphaFoldDB" id="A0A560WEZ1"/>
<dbReference type="RefSeq" id="WP_144857056.1">
    <property type="nucleotide sequence ID" value="NZ_BAAAYT010000001.1"/>
</dbReference>
<evidence type="ECO:0000256" key="4">
    <source>
        <dbReference type="ARBA" id="ARBA00022989"/>
    </source>
</evidence>
<dbReference type="GO" id="GO:0015171">
    <property type="term" value="F:amino acid transmembrane transporter activity"/>
    <property type="evidence" value="ECO:0007669"/>
    <property type="project" value="TreeGrafter"/>
</dbReference>
<keyword evidence="5 6" id="KW-0472">Membrane</keyword>
<comment type="subcellular location">
    <subcellularLocation>
        <location evidence="1">Cell membrane</location>
        <topology evidence="1">Multi-pass membrane protein</topology>
    </subcellularLocation>
</comment>
<dbReference type="InterPro" id="IPR001123">
    <property type="entry name" value="LeuE-type"/>
</dbReference>